<name>A0A0L8I3A6_OCTBM</name>
<protein>
    <submittedName>
        <fullName evidence="1">Uncharacterized protein</fullName>
    </submittedName>
</protein>
<gene>
    <name evidence="1" type="ORF">OCBIM_22038021mg</name>
</gene>
<accession>A0A0L8I3A6</accession>
<reference evidence="1" key="1">
    <citation type="submission" date="2015-07" db="EMBL/GenBank/DDBJ databases">
        <title>MeaNS - Measles Nucleotide Surveillance Program.</title>
        <authorList>
            <person name="Tran T."/>
            <person name="Druce J."/>
        </authorList>
    </citation>
    <scope>NUCLEOTIDE SEQUENCE</scope>
    <source>
        <strain evidence="1">UCB-OBI-ISO-001</strain>
        <tissue evidence="1">Gonad</tissue>
    </source>
</reference>
<sequence length="60" mass="7052">MPLLNRKIDGMFRTKVQLCLEIIDLQQIVSGEKELQWITVLENSCQNRSNFSNYDKYSAE</sequence>
<dbReference type="AlphaFoldDB" id="A0A0L8I3A6"/>
<evidence type="ECO:0000313" key="1">
    <source>
        <dbReference type="EMBL" id="KOF95550.1"/>
    </source>
</evidence>
<dbReference type="EMBL" id="KQ416719">
    <property type="protein sequence ID" value="KOF95550.1"/>
    <property type="molecule type" value="Genomic_DNA"/>
</dbReference>
<organism evidence="1">
    <name type="scientific">Octopus bimaculoides</name>
    <name type="common">California two-spotted octopus</name>
    <dbReference type="NCBI Taxonomy" id="37653"/>
    <lineage>
        <taxon>Eukaryota</taxon>
        <taxon>Metazoa</taxon>
        <taxon>Spiralia</taxon>
        <taxon>Lophotrochozoa</taxon>
        <taxon>Mollusca</taxon>
        <taxon>Cephalopoda</taxon>
        <taxon>Coleoidea</taxon>
        <taxon>Octopodiformes</taxon>
        <taxon>Octopoda</taxon>
        <taxon>Incirrata</taxon>
        <taxon>Octopodidae</taxon>
        <taxon>Octopus</taxon>
    </lineage>
</organism>
<proteinExistence type="predicted"/>